<keyword evidence="2" id="KW-1185">Reference proteome</keyword>
<dbReference type="AlphaFoldDB" id="A0A6V8LTQ3"/>
<reference evidence="1 2" key="1">
    <citation type="submission" date="2020-04" db="EMBL/GenBank/DDBJ databases">
        <authorList>
            <consortium name="Desulfovibrio sp. FSS-1 genome sequencing consortium"/>
            <person name="Shimoshige H."/>
            <person name="Kobayashi H."/>
            <person name="Maekawa T."/>
        </authorList>
    </citation>
    <scope>NUCLEOTIDE SEQUENCE [LARGE SCALE GENOMIC DNA]</scope>
    <source>
        <strain evidence="1 2">SIID29052-01</strain>
    </source>
</reference>
<protein>
    <submittedName>
        <fullName evidence="1">Uncharacterized protein</fullName>
    </submittedName>
</protein>
<comment type="caution">
    <text evidence="1">The sequence shown here is derived from an EMBL/GenBank/DDBJ whole genome shotgun (WGS) entry which is preliminary data.</text>
</comment>
<accession>A0A6V8LTQ3</accession>
<dbReference type="Proteomes" id="UP000494245">
    <property type="component" value="Unassembled WGS sequence"/>
</dbReference>
<evidence type="ECO:0000313" key="2">
    <source>
        <dbReference type="Proteomes" id="UP000494245"/>
    </source>
</evidence>
<reference evidence="1 2" key="2">
    <citation type="submission" date="2020-05" db="EMBL/GenBank/DDBJ databases">
        <title>Draft genome sequence of Desulfovibrio sp. strainFSS-1.</title>
        <authorList>
            <person name="Shimoshige H."/>
            <person name="Kobayashi H."/>
            <person name="Maekawa T."/>
        </authorList>
    </citation>
    <scope>NUCLEOTIDE SEQUENCE [LARGE SCALE GENOMIC DNA]</scope>
    <source>
        <strain evidence="1 2">SIID29052-01</strain>
    </source>
</reference>
<dbReference type="EMBL" id="BLTE01000024">
    <property type="protein sequence ID" value="GFK95842.1"/>
    <property type="molecule type" value="Genomic_DNA"/>
</dbReference>
<evidence type="ECO:0000313" key="1">
    <source>
        <dbReference type="EMBL" id="GFK95842.1"/>
    </source>
</evidence>
<dbReference type="RefSeq" id="WP_173086982.1">
    <property type="nucleotide sequence ID" value="NZ_BLTE01000024.1"/>
</dbReference>
<proteinExistence type="predicted"/>
<sequence>MSTVIPQSELMRNAVSWVSEALAKPGASLAKLLGEAGMRFNLSPKEQEFLKDFFKDSQAN</sequence>
<gene>
    <name evidence="1" type="ORF">NNJEOMEG_03713</name>
</gene>
<organism evidence="1 2">
    <name type="scientific">Fundidesulfovibrio magnetotacticus</name>
    <dbReference type="NCBI Taxonomy" id="2730080"/>
    <lineage>
        <taxon>Bacteria</taxon>
        <taxon>Pseudomonadati</taxon>
        <taxon>Thermodesulfobacteriota</taxon>
        <taxon>Desulfovibrionia</taxon>
        <taxon>Desulfovibrionales</taxon>
        <taxon>Desulfovibrionaceae</taxon>
        <taxon>Fundidesulfovibrio</taxon>
    </lineage>
</organism>
<name>A0A6V8LTQ3_9BACT</name>